<reference evidence="1" key="2">
    <citation type="submission" date="2022-01" db="EMBL/GenBank/DDBJ databases">
        <authorList>
            <person name="Yamashiro T."/>
            <person name="Shiraishi A."/>
            <person name="Satake H."/>
            <person name="Nakayama K."/>
        </authorList>
    </citation>
    <scope>NUCLEOTIDE SEQUENCE</scope>
</reference>
<accession>A0ABQ5AZ12</accession>
<evidence type="ECO:0000313" key="1">
    <source>
        <dbReference type="EMBL" id="GJT06359.1"/>
    </source>
</evidence>
<gene>
    <name evidence="1" type="ORF">Tco_0840821</name>
</gene>
<reference evidence="1" key="1">
    <citation type="journal article" date="2022" name="Int. J. Mol. Sci.">
        <title>Draft Genome of Tanacetum Coccineum: Genomic Comparison of Closely Related Tanacetum-Family Plants.</title>
        <authorList>
            <person name="Yamashiro T."/>
            <person name="Shiraishi A."/>
            <person name="Nakayama K."/>
            <person name="Satake H."/>
        </authorList>
    </citation>
    <scope>NUCLEOTIDE SEQUENCE</scope>
</reference>
<protein>
    <recommendedName>
        <fullName evidence="3">Reverse transcriptase domain-containing protein</fullName>
    </recommendedName>
</protein>
<dbReference type="Proteomes" id="UP001151760">
    <property type="component" value="Unassembled WGS sequence"/>
</dbReference>
<evidence type="ECO:0000313" key="2">
    <source>
        <dbReference type="Proteomes" id="UP001151760"/>
    </source>
</evidence>
<evidence type="ECO:0008006" key="3">
    <source>
        <dbReference type="Google" id="ProtNLM"/>
    </source>
</evidence>
<keyword evidence="2" id="KW-1185">Reference proteome</keyword>
<organism evidence="1 2">
    <name type="scientific">Tanacetum coccineum</name>
    <dbReference type="NCBI Taxonomy" id="301880"/>
    <lineage>
        <taxon>Eukaryota</taxon>
        <taxon>Viridiplantae</taxon>
        <taxon>Streptophyta</taxon>
        <taxon>Embryophyta</taxon>
        <taxon>Tracheophyta</taxon>
        <taxon>Spermatophyta</taxon>
        <taxon>Magnoliopsida</taxon>
        <taxon>eudicotyledons</taxon>
        <taxon>Gunneridae</taxon>
        <taxon>Pentapetalae</taxon>
        <taxon>asterids</taxon>
        <taxon>campanulids</taxon>
        <taxon>Asterales</taxon>
        <taxon>Asteraceae</taxon>
        <taxon>Asteroideae</taxon>
        <taxon>Anthemideae</taxon>
        <taxon>Anthemidinae</taxon>
        <taxon>Tanacetum</taxon>
    </lineage>
</organism>
<comment type="caution">
    <text evidence="1">The sequence shown here is derived from an EMBL/GenBank/DDBJ whole genome shotgun (WGS) entry which is preliminary data.</text>
</comment>
<proteinExistence type="predicted"/>
<dbReference type="EMBL" id="BQNB010012662">
    <property type="protein sequence ID" value="GJT06359.1"/>
    <property type="molecule type" value="Genomic_DNA"/>
</dbReference>
<sequence>MKLTPSIPFVLENPSSSPIPVVDGDFLVEEVDTFLVPEDSIPPSIECDLDSEGDIVFLDNLLNEYPIPEYEHFTFDIEPDAPVINNFDELNEDKCFDPGGGEIDVS</sequence>
<name>A0ABQ5AZ12_9ASTR</name>